<name>A0ABT2UVN7_9BACL</name>
<dbReference type="Proteomes" id="UP001652445">
    <property type="component" value="Unassembled WGS sequence"/>
</dbReference>
<comment type="caution">
    <text evidence="2">The sequence shown here is derived from an EMBL/GenBank/DDBJ whole genome shotgun (WGS) entry which is preliminary data.</text>
</comment>
<evidence type="ECO:0008006" key="4">
    <source>
        <dbReference type="Google" id="ProtNLM"/>
    </source>
</evidence>
<feature type="transmembrane region" description="Helical" evidence="1">
    <location>
        <begin position="111"/>
        <end position="131"/>
    </location>
</feature>
<dbReference type="RefSeq" id="WP_262688467.1">
    <property type="nucleotide sequence ID" value="NZ_JAOQIO010000124.1"/>
</dbReference>
<protein>
    <recommendedName>
        <fullName evidence="4">Ferric oxidoreductase domain-containing protein</fullName>
    </recommendedName>
</protein>
<keyword evidence="3" id="KW-1185">Reference proteome</keyword>
<accession>A0ABT2UVN7</accession>
<dbReference type="EMBL" id="JAOQIO010000124">
    <property type="protein sequence ID" value="MCU6797739.1"/>
    <property type="molecule type" value="Genomic_DNA"/>
</dbReference>
<feature type="transmembrane region" description="Helical" evidence="1">
    <location>
        <begin position="165"/>
        <end position="182"/>
    </location>
</feature>
<keyword evidence="1" id="KW-0472">Membrane</keyword>
<proteinExistence type="predicted"/>
<keyword evidence="1" id="KW-1133">Transmembrane helix</keyword>
<reference evidence="2 3" key="1">
    <citation type="submission" date="2022-09" db="EMBL/GenBank/DDBJ databases">
        <authorList>
            <person name="Han X.L."/>
            <person name="Wang Q."/>
            <person name="Lu T."/>
        </authorList>
    </citation>
    <scope>NUCLEOTIDE SEQUENCE [LARGE SCALE GENOMIC DNA]</scope>
    <source>
        <strain evidence="2 3">WQ 127069</strain>
    </source>
</reference>
<evidence type="ECO:0000313" key="3">
    <source>
        <dbReference type="Proteomes" id="UP001652445"/>
    </source>
</evidence>
<gene>
    <name evidence="2" type="ORF">OB236_37020</name>
</gene>
<keyword evidence="1" id="KW-0812">Transmembrane</keyword>
<evidence type="ECO:0000313" key="2">
    <source>
        <dbReference type="EMBL" id="MCU6797739.1"/>
    </source>
</evidence>
<feature type="transmembrane region" description="Helical" evidence="1">
    <location>
        <begin position="21"/>
        <end position="44"/>
    </location>
</feature>
<feature type="transmembrane region" description="Helical" evidence="1">
    <location>
        <begin position="137"/>
        <end position="158"/>
    </location>
</feature>
<feature type="transmembrane region" description="Helical" evidence="1">
    <location>
        <begin position="64"/>
        <end position="82"/>
    </location>
</feature>
<evidence type="ECO:0000256" key="1">
    <source>
        <dbReference type="SAM" id="Phobius"/>
    </source>
</evidence>
<sequence length="183" mass="21389">MKPTDERHSRPLTWIPEKERVWLLAAAMVSLFIMIWGLWSMIHLSASVLHSKRFEFTYKNYGSNARLALFVVLANYVLMLVLQKRLVDRWSSLKKWTITLWRSIRSLHTPIAIIAIGFIVLHVVAVFMYGFKYNFNNISGLLALLALLPVPVSGLFRYKKLDRKWHLRFGLVFAVLFLIHSFV</sequence>
<organism evidence="2 3">
    <name type="scientific">Paenibacillus baimaensis</name>
    <dbReference type="NCBI Taxonomy" id="2982185"/>
    <lineage>
        <taxon>Bacteria</taxon>
        <taxon>Bacillati</taxon>
        <taxon>Bacillota</taxon>
        <taxon>Bacilli</taxon>
        <taxon>Bacillales</taxon>
        <taxon>Paenibacillaceae</taxon>
        <taxon>Paenibacillus</taxon>
    </lineage>
</organism>